<accession>A0A9W7ECF0</accession>
<dbReference type="AlphaFoldDB" id="A0A9W7ECF0"/>
<organism evidence="4 5">
    <name type="scientific">Triparma retinervis</name>
    <dbReference type="NCBI Taxonomy" id="2557542"/>
    <lineage>
        <taxon>Eukaryota</taxon>
        <taxon>Sar</taxon>
        <taxon>Stramenopiles</taxon>
        <taxon>Ochrophyta</taxon>
        <taxon>Bolidophyceae</taxon>
        <taxon>Parmales</taxon>
        <taxon>Triparmaceae</taxon>
        <taxon>Triparma</taxon>
    </lineage>
</organism>
<feature type="domain" description="Aminoglycoside phosphotransferase" evidence="3">
    <location>
        <begin position="54"/>
        <end position="206"/>
    </location>
</feature>
<dbReference type="InterPro" id="IPR002575">
    <property type="entry name" value="Aminoglycoside_PTrfase"/>
</dbReference>
<reference evidence="4" key="1">
    <citation type="submission" date="2022-07" db="EMBL/GenBank/DDBJ databases">
        <title>Genome analysis of Parmales, a sister group of diatoms, reveals the evolutionary specialization of diatoms from phago-mixotrophs to photoautotrophs.</title>
        <authorList>
            <person name="Ban H."/>
            <person name="Sato S."/>
            <person name="Yoshikawa S."/>
            <person name="Kazumasa Y."/>
            <person name="Nakamura Y."/>
            <person name="Ichinomiya M."/>
            <person name="Saitoh K."/>
            <person name="Sato N."/>
            <person name="Blanc-Mathieu R."/>
            <person name="Endo H."/>
            <person name="Kuwata A."/>
            <person name="Ogata H."/>
        </authorList>
    </citation>
    <scope>NUCLEOTIDE SEQUENCE</scope>
</reference>
<dbReference type="Pfam" id="PF01636">
    <property type="entry name" value="APH"/>
    <property type="match status" value="1"/>
</dbReference>
<evidence type="ECO:0000313" key="4">
    <source>
        <dbReference type="EMBL" id="GMH73772.1"/>
    </source>
</evidence>
<gene>
    <name evidence="4" type="ORF">TrRE_jg13351</name>
</gene>
<name>A0A9W7ECF0_9STRA</name>
<proteinExistence type="predicted"/>
<sequence>MSSTNSSPEERLVIKVFSPMAHIRATGDAEGLGVVDRMASSLGLGPDVVVSHSNFTITAFVKGRTLTEGDVHEGGGSEELCRKLGVLVGKFHRMEGRGNRLLRSLEIMAEGVGGERGAMWRREIEEVRSLMVGMRSGIMCHGDLKPSNVMQEGGAGGPLKLIDFELSGGGWRGFDIYKLFRTGEKTGRTEGNLRAFLEEYAEAEGGGERVEKLMEEALLFEPLTWLEAGIFFEFATVTGGGSEEERKRWEELGEDRVGRYLESKVGWTCHGVPTYLVENPLYALLWEQLVWGVVAFAGVCYVAHGLTNCGLNADVVFVFGLLKLQTAATLGFVWSRGSDFRGADFEGGLVGEIAVSEVVWGVLFLIWWYRGRSGGAGGAEEGEEEEKKKKKSD</sequence>
<feature type="transmembrane region" description="Helical" evidence="2">
    <location>
        <begin position="347"/>
        <end position="369"/>
    </location>
</feature>
<keyword evidence="2" id="KW-1133">Transmembrane helix</keyword>
<dbReference type="Gene3D" id="3.90.1200.10">
    <property type="match status" value="1"/>
</dbReference>
<evidence type="ECO:0000256" key="2">
    <source>
        <dbReference type="SAM" id="Phobius"/>
    </source>
</evidence>
<keyword evidence="5" id="KW-1185">Reference proteome</keyword>
<comment type="caution">
    <text evidence="4">The sequence shown here is derived from an EMBL/GenBank/DDBJ whole genome shotgun (WGS) entry which is preliminary data.</text>
</comment>
<keyword evidence="2" id="KW-0472">Membrane</keyword>
<dbReference type="EMBL" id="BRXZ01002960">
    <property type="protein sequence ID" value="GMH73772.1"/>
    <property type="molecule type" value="Genomic_DNA"/>
</dbReference>
<protein>
    <recommendedName>
        <fullName evidence="3">Aminoglycoside phosphotransferase domain-containing protein</fullName>
    </recommendedName>
</protein>
<dbReference type="Proteomes" id="UP001165082">
    <property type="component" value="Unassembled WGS sequence"/>
</dbReference>
<evidence type="ECO:0000313" key="5">
    <source>
        <dbReference type="Proteomes" id="UP001165082"/>
    </source>
</evidence>
<dbReference type="OrthoDB" id="197421at2759"/>
<feature type="region of interest" description="Disordered" evidence="1">
    <location>
        <begin position="374"/>
        <end position="393"/>
    </location>
</feature>
<feature type="transmembrane region" description="Helical" evidence="2">
    <location>
        <begin position="315"/>
        <end position="335"/>
    </location>
</feature>
<evidence type="ECO:0000259" key="3">
    <source>
        <dbReference type="Pfam" id="PF01636"/>
    </source>
</evidence>
<dbReference type="SUPFAM" id="SSF56112">
    <property type="entry name" value="Protein kinase-like (PK-like)"/>
    <property type="match status" value="1"/>
</dbReference>
<keyword evidence="2" id="KW-0812">Transmembrane</keyword>
<evidence type="ECO:0000256" key="1">
    <source>
        <dbReference type="SAM" id="MobiDB-lite"/>
    </source>
</evidence>
<dbReference type="InterPro" id="IPR011009">
    <property type="entry name" value="Kinase-like_dom_sf"/>
</dbReference>
<feature type="transmembrane region" description="Helical" evidence="2">
    <location>
        <begin position="281"/>
        <end position="303"/>
    </location>
</feature>